<protein>
    <submittedName>
        <fullName evidence="6">Solute carrier family 22 member 14</fullName>
    </submittedName>
</protein>
<proteinExistence type="predicted"/>
<dbReference type="InParanoid" id="G5ATL8"/>
<feature type="transmembrane region" description="Helical" evidence="5">
    <location>
        <begin position="468"/>
        <end position="489"/>
    </location>
</feature>
<feature type="non-terminal residue" evidence="6">
    <location>
        <position position="1"/>
    </location>
</feature>
<dbReference type="InterPro" id="IPR005828">
    <property type="entry name" value="MFS_sugar_transport-like"/>
</dbReference>
<accession>G5ATL8</accession>
<name>G5ATL8_HETGA</name>
<evidence type="ECO:0000256" key="3">
    <source>
        <dbReference type="ARBA" id="ARBA00022989"/>
    </source>
</evidence>
<dbReference type="Pfam" id="PF00083">
    <property type="entry name" value="Sugar_tr"/>
    <property type="match status" value="1"/>
</dbReference>
<feature type="transmembrane region" description="Helical" evidence="5">
    <location>
        <begin position="401"/>
        <end position="422"/>
    </location>
</feature>
<evidence type="ECO:0000256" key="1">
    <source>
        <dbReference type="ARBA" id="ARBA00004141"/>
    </source>
</evidence>
<keyword evidence="3 5" id="KW-1133">Transmembrane helix</keyword>
<dbReference type="InterPro" id="IPR036259">
    <property type="entry name" value="MFS_trans_sf"/>
</dbReference>
<sequence>GEKNSKVEFRCCGFGSSNQQTASVPFHPWTLQMPSKDINNKDVKFAKILHAVGEFGKFQWRLVALTFIPGILLAFLYAEHFLFTDQEHYCNASWILAVGPTLSESEQLNLTLPRAPNGSFQMCLMYLPVPWDLGSIIQFGLNHTTTCQDGWIYPNSKKSLCLTPHFDLVCGKEPREESFQSISMAGFLTGSLIFGFDTLGHYPAILISLLGLTIFNFGTAFVSSLHQYFFSRFLVSQAVIGYRISSVCLATEWLVGNHRAHAIFLEHCFVSVGVLFLMGLSYSLPHWWLLFLVGGPPVLLFIFYIWILPESPRWLMMKRKVEEAKQVLCYAASVNKRIIPCTLLNELQLPGKMVTEATALDFYYNRHLRKVILVVGCIWFTVSYTYFTLTLKMRDFGMNVHFRQAMSGIMKVPVQLCCIVIFEHKGRKWALIATLIQTIIICCLLLIFQAPDSGWGLSCLDTELKSTVMLIFMLGESSVAATITVLFIYTAELLPTVLRATGLALVILASSGGVMSSETIIHQILSLHPVILCCILSCMALYSSFLLPETKDQPLSDSLEHFSKAR</sequence>
<dbReference type="STRING" id="10181.G5ATL8"/>
<feature type="transmembrane region" description="Helical" evidence="5">
    <location>
        <begin position="202"/>
        <end position="222"/>
    </location>
</feature>
<reference evidence="6 7" key="1">
    <citation type="journal article" date="2011" name="Nature">
        <title>Genome sequencing reveals insights into physiology and longevity of the naked mole rat.</title>
        <authorList>
            <person name="Kim E.B."/>
            <person name="Fang X."/>
            <person name="Fushan A.A."/>
            <person name="Huang Z."/>
            <person name="Lobanov A.V."/>
            <person name="Han L."/>
            <person name="Marino S.M."/>
            <person name="Sun X."/>
            <person name="Turanov A.A."/>
            <person name="Yang P."/>
            <person name="Yim S.H."/>
            <person name="Zhao X."/>
            <person name="Kasaikina M.V."/>
            <person name="Stoletzki N."/>
            <person name="Peng C."/>
            <person name="Polak P."/>
            <person name="Xiong Z."/>
            <person name="Kiezun A."/>
            <person name="Zhu Y."/>
            <person name="Chen Y."/>
            <person name="Kryukov G.V."/>
            <person name="Zhang Q."/>
            <person name="Peshkin L."/>
            <person name="Yang L."/>
            <person name="Bronson R.T."/>
            <person name="Buffenstein R."/>
            <person name="Wang B."/>
            <person name="Han C."/>
            <person name="Li Q."/>
            <person name="Chen L."/>
            <person name="Zhao W."/>
            <person name="Sunyaev S.R."/>
            <person name="Park T.J."/>
            <person name="Zhang G."/>
            <person name="Wang J."/>
            <person name="Gladyshev V.N."/>
        </authorList>
    </citation>
    <scope>NUCLEOTIDE SEQUENCE [LARGE SCALE GENOMIC DNA]</scope>
</reference>
<dbReference type="Proteomes" id="UP000006813">
    <property type="component" value="Unassembled WGS sequence"/>
</dbReference>
<dbReference type="AlphaFoldDB" id="G5ATL8"/>
<dbReference type="SUPFAM" id="SSF103473">
    <property type="entry name" value="MFS general substrate transporter"/>
    <property type="match status" value="1"/>
</dbReference>
<evidence type="ECO:0000256" key="5">
    <source>
        <dbReference type="SAM" id="Phobius"/>
    </source>
</evidence>
<dbReference type="PANTHER" id="PTHR24064">
    <property type="entry name" value="SOLUTE CARRIER FAMILY 22 MEMBER"/>
    <property type="match status" value="1"/>
</dbReference>
<dbReference type="Gene3D" id="1.20.1250.20">
    <property type="entry name" value="MFS general substrate transporter like domains"/>
    <property type="match status" value="1"/>
</dbReference>
<dbReference type="eggNOG" id="KOG0255">
    <property type="taxonomic scope" value="Eukaryota"/>
</dbReference>
<evidence type="ECO:0000256" key="4">
    <source>
        <dbReference type="ARBA" id="ARBA00023136"/>
    </source>
</evidence>
<feature type="transmembrane region" description="Helical" evidence="5">
    <location>
        <begin position="288"/>
        <end position="309"/>
    </location>
</feature>
<gene>
    <name evidence="6" type="ORF">GW7_07366</name>
</gene>
<keyword evidence="2 5" id="KW-0812">Transmembrane</keyword>
<comment type="subcellular location">
    <subcellularLocation>
        <location evidence="1">Membrane</location>
        <topology evidence="1">Multi-pass membrane protein</topology>
    </subcellularLocation>
</comment>
<organism evidence="6 7">
    <name type="scientific">Heterocephalus glaber</name>
    <name type="common">Naked mole rat</name>
    <dbReference type="NCBI Taxonomy" id="10181"/>
    <lineage>
        <taxon>Eukaryota</taxon>
        <taxon>Metazoa</taxon>
        <taxon>Chordata</taxon>
        <taxon>Craniata</taxon>
        <taxon>Vertebrata</taxon>
        <taxon>Euteleostomi</taxon>
        <taxon>Mammalia</taxon>
        <taxon>Eutheria</taxon>
        <taxon>Euarchontoglires</taxon>
        <taxon>Glires</taxon>
        <taxon>Rodentia</taxon>
        <taxon>Hystricomorpha</taxon>
        <taxon>Bathyergidae</taxon>
        <taxon>Heterocephalus</taxon>
    </lineage>
</organism>
<evidence type="ECO:0000256" key="2">
    <source>
        <dbReference type="ARBA" id="ARBA00022692"/>
    </source>
</evidence>
<feature type="transmembrane region" description="Helical" evidence="5">
    <location>
        <begin position="58"/>
        <end position="78"/>
    </location>
</feature>
<feature type="transmembrane region" description="Helical" evidence="5">
    <location>
        <begin position="520"/>
        <end position="542"/>
    </location>
</feature>
<feature type="transmembrane region" description="Helical" evidence="5">
    <location>
        <begin position="263"/>
        <end position="282"/>
    </location>
</feature>
<keyword evidence="4 5" id="KW-0472">Membrane</keyword>
<feature type="transmembrane region" description="Helical" evidence="5">
    <location>
        <begin position="371"/>
        <end position="389"/>
    </location>
</feature>
<dbReference type="EMBL" id="JH166932">
    <property type="protein sequence ID" value="EHB00379.1"/>
    <property type="molecule type" value="Genomic_DNA"/>
</dbReference>
<feature type="transmembrane region" description="Helical" evidence="5">
    <location>
        <begin position="496"/>
        <end position="514"/>
    </location>
</feature>
<dbReference type="GO" id="GO:0016020">
    <property type="term" value="C:membrane"/>
    <property type="evidence" value="ECO:0007669"/>
    <property type="project" value="UniProtKB-SubCell"/>
</dbReference>
<dbReference type="GO" id="GO:0022857">
    <property type="term" value="F:transmembrane transporter activity"/>
    <property type="evidence" value="ECO:0007669"/>
    <property type="project" value="InterPro"/>
</dbReference>
<evidence type="ECO:0000313" key="6">
    <source>
        <dbReference type="EMBL" id="EHB00379.1"/>
    </source>
</evidence>
<feature type="non-terminal residue" evidence="6">
    <location>
        <position position="566"/>
    </location>
</feature>
<evidence type="ECO:0000313" key="7">
    <source>
        <dbReference type="Proteomes" id="UP000006813"/>
    </source>
</evidence>
<feature type="transmembrane region" description="Helical" evidence="5">
    <location>
        <begin position="429"/>
        <end position="448"/>
    </location>
</feature>